<organism evidence="2 3">
    <name type="scientific">Leucobacter exalbidus</name>
    <dbReference type="NCBI Taxonomy" id="662960"/>
    <lineage>
        <taxon>Bacteria</taxon>
        <taxon>Bacillati</taxon>
        <taxon>Actinomycetota</taxon>
        <taxon>Actinomycetes</taxon>
        <taxon>Micrococcales</taxon>
        <taxon>Microbacteriaceae</taxon>
        <taxon>Leucobacter</taxon>
    </lineage>
</organism>
<comment type="caution">
    <text evidence="2">The sequence shown here is derived from an EMBL/GenBank/DDBJ whole genome shotgun (WGS) entry which is preliminary data.</text>
</comment>
<accession>A0A940T3F4</accession>
<dbReference type="EMBL" id="JAFIDA010000001">
    <property type="protein sequence ID" value="MBP1325679.1"/>
    <property type="molecule type" value="Genomic_DNA"/>
</dbReference>
<gene>
    <name evidence="2" type="ORF">JOF28_000911</name>
</gene>
<name>A0A940T3F4_9MICO</name>
<reference evidence="2" key="1">
    <citation type="submission" date="2021-02" db="EMBL/GenBank/DDBJ databases">
        <title>Sequencing the genomes of 1000 actinobacteria strains.</title>
        <authorList>
            <person name="Klenk H.-P."/>
        </authorList>
    </citation>
    <scope>NUCLEOTIDE SEQUENCE</scope>
    <source>
        <strain evidence="2">DSM 22850</strain>
    </source>
</reference>
<dbReference type="RefSeq" id="WP_209704685.1">
    <property type="nucleotide sequence ID" value="NZ_JAFIDA010000001.1"/>
</dbReference>
<proteinExistence type="predicted"/>
<feature type="compositionally biased region" description="Basic and acidic residues" evidence="1">
    <location>
        <begin position="28"/>
        <end position="45"/>
    </location>
</feature>
<sequence>MKNDHHDPEETIDEPVMDGATETFNGDEDPRKGQDDPGLIRHPDEGDATPNPFA</sequence>
<protein>
    <submittedName>
        <fullName evidence="2">Uncharacterized protein</fullName>
    </submittedName>
</protein>
<keyword evidence="3" id="KW-1185">Reference proteome</keyword>
<dbReference type="Proteomes" id="UP000675163">
    <property type="component" value="Unassembled WGS sequence"/>
</dbReference>
<evidence type="ECO:0000313" key="2">
    <source>
        <dbReference type="EMBL" id="MBP1325679.1"/>
    </source>
</evidence>
<evidence type="ECO:0000256" key="1">
    <source>
        <dbReference type="SAM" id="MobiDB-lite"/>
    </source>
</evidence>
<dbReference type="AlphaFoldDB" id="A0A940T3F4"/>
<feature type="region of interest" description="Disordered" evidence="1">
    <location>
        <begin position="1"/>
        <end position="54"/>
    </location>
</feature>
<evidence type="ECO:0000313" key="3">
    <source>
        <dbReference type="Proteomes" id="UP000675163"/>
    </source>
</evidence>